<dbReference type="InterPro" id="IPR050796">
    <property type="entry name" value="SCF_F-box_component"/>
</dbReference>
<dbReference type="InterPro" id="IPR017451">
    <property type="entry name" value="F-box-assoc_interact_dom"/>
</dbReference>
<organism evidence="2 3">
    <name type="scientific">Rhododendron griersonianum</name>
    <dbReference type="NCBI Taxonomy" id="479676"/>
    <lineage>
        <taxon>Eukaryota</taxon>
        <taxon>Viridiplantae</taxon>
        <taxon>Streptophyta</taxon>
        <taxon>Embryophyta</taxon>
        <taxon>Tracheophyta</taxon>
        <taxon>Spermatophyta</taxon>
        <taxon>Magnoliopsida</taxon>
        <taxon>eudicotyledons</taxon>
        <taxon>Gunneridae</taxon>
        <taxon>Pentapetalae</taxon>
        <taxon>asterids</taxon>
        <taxon>Ericales</taxon>
        <taxon>Ericaceae</taxon>
        <taxon>Ericoideae</taxon>
        <taxon>Rhodoreae</taxon>
        <taxon>Rhododendron</taxon>
    </lineage>
</organism>
<dbReference type="Proteomes" id="UP000823749">
    <property type="component" value="Chromosome 1"/>
</dbReference>
<dbReference type="Pfam" id="PF07734">
    <property type="entry name" value="FBA_1"/>
    <property type="match status" value="1"/>
</dbReference>
<comment type="caution">
    <text evidence="2">The sequence shown here is derived from an EMBL/GenBank/DDBJ whole genome shotgun (WGS) entry which is preliminary data.</text>
</comment>
<evidence type="ECO:0000313" key="3">
    <source>
        <dbReference type="Proteomes" id="UP000823749"/>
    </source>
</evidence>
<dbReference type="AlphaFoldDB" id="A0AAV6LGJ6"/>
<dbReference type="PANTHER" id="PTHR31672:SF13">
    <property type="entry name" value="F-BOX PROTEIN CPR30-LIKE"/>
    <property type="match status" value="1"/>
</dbReference>
<gene>
    <name evidence="2" type="ORF">RHGRI_000424</name>
</gene>
<protein>
    <recommendedName>
        <fullName evidence="1">F-box associated beta-propeller type 1 domain-containing protein</fullName>
    </recommendedName>
</protein>
<evidence type="ECO:0000259" key="1">
    <source>
        <dbReference type="Pfam" id="PF07734"/>
    </source>
</evidence>
<dbReference type="InterPro" id="IPR006527">
    <property type="entry name" value="F-box-assoc_dom_typ1"/>
</dbReference>
<proteinExistence type="predicted"/>
<keyword evidence="3" id="KW-1185">Reference proteome</keyword>
<dbReference type="PANTHER" id="PTHR31672">
    <property type="entry name" value="BNACNNG10540D PROTEIN"/>
    <property type="match status" value="1"/>
</dbReference>
<name>A0AAV6LGJ6_9ERIC</name>
<dbReference type="EMBL" id="JACTNZ010000001">
    <property type="protein sequence ID" value="KAG5564220.1"/>
    <property type="molecule type" value="Genomic_DNA"/>
</dbReference>
<dbReference type="NCBIfam" id="TIGR01640">
    <property type="entry name" value="F_box_assoc_1"/>
    <property type="match status" value="1"/>
</dbReference>
<accession>A0AAV6LGJ6</accession>
<sequence>MVLGPCNGIFCLFNDRDAVSLWNPAMRQFRTLPQLPLPELPSNAELYSYSIFGFGMDPKTNEYKVIWIRVFLDKEEWFDMVMHDHHIQVGVFSPSRDSWRELDGNLVPVRYVYESKFYSYANGFYYWFAGDKDDRFILSFDMANEVFLAIPEPDGIPELIRDASWKQFAFY</sequence>
<reference evidence="2" key="1">
    <citation type="submission" date="2020-08" db="EMBL/GenBank/DDBJ databases">
        <title>Plant Genome Project.</title>
        <authorList>
            <person name="Zhang R.-G."/>
        </authorList>
    </citation>
    <scope>NUCLEOTIDE SEQUENCE</scope>
    <source>
        <strain evidence="2">WSP0</strain>
        <tissue evidence="2">Leaf</tissue>
    </source>
</reference>
<feature type="domain" description="F-box associated beta-propeller type 1" evidence="1">
    <location>
        <begin position="5"/>
        <end position="147"/>
    </location>
</feature>
<evidence type="ECO:0000313" key="2">
    <source>
        <dbReference type="EMBL" id="KAG5564220.1"/>
    </source>
</evidence>